<dbReference type="CDD" id="cd03801">
    <property type="entry name" value="GT4_PimA-like"/>
    <property type="match status" value="1"/>
</dbReference>
<evidence type="ECO:0000256" key="1">
    <source>
        <dbReference type="ARBA" id="ARBA00022679"/>
    </source>
</evidence>
<dbReference type="Gene3D" id="3.40.50.2000">
    <property type="entry name" value="Glycogen Phosphorylase B"/>
    <property type="match status" value="2"/>
</dbReference>
<evidence type="ECO:0000259" key="2">
    <source>
        <dbReference type="Pfam" id="PF00534"/>
    </source>
</evidence>
<protein>
    <recommendedName>
        <fullName evidence="2">Glycosyl transferase family 1 domain-containing protein</fullName>
    </recommendedName>
</protein>
<dbReference type="KEGG" id="pbf:CFX0092_A3067"/>
<dbReference type="SUPFAM" id="SSF53756">
    <property type="entry name" value="UDP-Glycosyltransferase/glycogen phosphorylase"/>
    <property type="match status" value="1"/>
</dbReference>
<reference evidence="3" key="1">
    <citation type="submission" date="2016-01" db="EMBL/GenBank/DDBJ databases">
        <authorList>
            <person name="Mcilroy J.S."/>
            <person name="Karst M S."/>
            <person name="Albertsen M."/>
        </authorList>
    </citation>
    <scope>NUCLEOTIDE SEQUENCE</scope>
    <source>
        <strain evidence="3">Cfx-K</strain>
    </source>
</reference>
<dbReference type="InterPro" id="IPR001296">
    <property type="entry name" value="Glyco_trans_1"/>
</dbReference>
<keyword evidence="4" id="KW-1185">Reference proteome</keyword>
<dbReference type="Proteomes" id="UP000215027">
    <property type="component" value="Chromosome I"/>
</dbReference>
<feature type="domain" description="Glycosyl transferase family 1" evidence="2">
    <location>
        <begin position="176"/>
        <end position="330"/>
    </location>
</feature>
<keyword evidence="1" id="KW-0808">Transferase</keyword>
<proteinExistence type="predicted"/>
<dbReference type="AlphaFoldDB" id="A0A160T796"/>
<sequence length="363" mass="40250">MAERALHQFTEGAYIGDAVSDQVFAIQRWLHDLGFASEVYAERIQPELTGRVRPARDYRPGPGESCLIHHHAVGSEIAERLMAIGLPQLLIYHNITPPEFFAFTDPILATHLHKGRRQLEAMRPNTLLALGDSGYNARELAALGYDKTGVLPIVLDESQFRAPLNETLAAECAAARPLVLFVGRFAPNKRQEDLLKLHHCLRRILPTARLALVGNTDFTDYVAWLRALAGDLGLGDDAVRITGHVSHRDMITYYRRADVYVSMSEHEGFGKPLIESMYCGLPVVAYASTAVPDTLGEAGILFHRKDFEGLAELIAALLADEPLRRRVIARQTGRVRAFLEPQVRRQWEAHLQSAGLLPGGAGQ</sequence>
<dbReference type="PANTHER" id="PTHR46401:SF2">
    <property type="entry name" value="GLYCOSYLTRANSFERASE WBBK-RELATED"/>
    <property type="match status" value="1"/>
</dbReference>
<accession>A0A160T796</accession>
<evidence type="ECO:0000313" key="3">
    <source>
        <dbReference type="EMBL" id="CUS04945.2"/>
    </source>
</evidence>
<dbReference type="GO" id="GO:0009103">
    <property type="term" value="P:lipopolysaccharide biosynthetic process"/>
    <property type="evidence" value="ECO:0007669"/>
    <property type="project" value="TreeGrafter"/>
</dbReference>
<dbReference type="RefSeq" id="WP_095044215.1">
    <property type="nucleotide sequence ID" value="NZ_LN890655.1"/>
</dbReference>
<dbReference type="OrthoDB" id="134776at2"/>
<organism evidence="3 4">
    <name type="scientific">Candidatus Promineifilum breve</name>
    <dbReference type="NCBI Taxonomy" id="1806508"/>
    <lineage>
        <taxon>Bacteria</taxon>
        <taxon>Bacillati</taxon>
        <taxon>Chloroflexota</taxon>
        <taxon>Ardenticatenia</taxon>
        <taxon>Candidatus Promineifilales</taxon>
        <taxon>Candidatus Promineifilaceae</taxon>
        <taxon>Candidatus Promineifilum</taxon>
    </lineage>
</organism>
<dbReference type="PANTHER" id="PTHR46401">
    <property type="entry name" value="GLYCOSYLTRANSFERASE WBBK-RELATED"/>
    <property type="match status" value="1"/>
</dbReference>
<dbReference type="EMBL" id="LN890655">
    <property type="protein sequence ID" value="CUS04945.2"/>
    <property type="molecule type" value="Genomic_DNA"/>
</dbReference>
<name>A0A160T796_9CHLR</name>
<gene>
    <name evidence="3" type="ORF">CFX0092_A3067</name>
</gene>
<evidence type="ECO:0000313" key="4">
    <source>
        <dbReference type="Proteomes" id="UP000215027"/>
    </source>
</evidence>
<dbReference type="Pfam" id="PF00534">
    <property type="entry name" value="Glycos_transf_1"/>
    <property type="match status" value="1"/>
</dbReference>
<dbReference type="GO" id="GO:0016757">
    <property type="term" value="F:glycosyltransferase activity"/>
    <property type="evidence" value="ECO:0007669"/>
    <property type="project" value="InterPro"/>
</dbReference>